<dbReference type="Proteomes" id="UP000319894">
    <property type="component" value="Unassembled WGS sequence"/>
</dbReference>
<dbReference type="InterPro" id="IPR029063">
    <property type="entry name" value="SAM-dependent_MTases_sf"/>
</dbReference>
<reference evidence="4 5" key="1">
    <citation type="submission" date="2018-06" db="EMBL/GenBank/DDBJ databases">
        <title>Natronomonas sp. F16-60 a new haloarchaeon isolated from a solar saltern of Isla Cristina, Huelva, Spain.</title>
        <authorList>
            <person name="Duran-Viseras A."/>
            <person name="Sanchez-Porro C."/>
            <person name="Ventosa A."/>
        </authorList>
    </citation>
    <scope>NUCLEOTIDE SEQUENCE [LARGE SCALE GENOMIC DNA]</scope>
    <source>
        <strain evidence="4 5">F16-60</strain>
    </source>
</reference>
<dbReference type="Pfam" id="PF03686">
    <property type="entry name" value="UPF0146"/>
    <property type="match status" value="1"/>
</dbReference>
<gene>
    <name evidence="4" type="ORF">DP107_11015</name>
</gene>
<accession>A0A554N8H5</accession>
<evidence type="ECO:0000313" key="5">
    <source>
        <dbReference type="Proteomes" id="UP000319894"/>
    </source>
</evidence>
<dbReference type="Gene3D" id="3.40.50.150">
    <property type="entry name" value="Vaccinia Virus protein VP39"/>
    <property type="match status" value="1"/>
</dbReference>
<dbReference type="EMBL" id="QMDX01000006">
    <property type="protein sequence ID" value="TSD13694.1"/>
    <property type="molecule type" value="Genomic_DNA"/>
</dbReference>
<dbReference type="OrthoDB" id="59816at2157"/>
<proteinExistence type="inferred from homology"/>
<evidence type="ECO:0000256" key="1">
    <source>
        <dbReference type="ARBA" id="ARBA00006969"/>
    </source>
</evidence>
<organism evidence="4 5">
    <name type="scientific">Haloglomus irregulare</name>
    <dbReference type="NCBI Taxonomy" id="2234134"/>
    <lineage>
        <taxon>Archaea</taxon>
        <taxon>Methanobacteriati</taxon>
        <taxon>Methanobacteriota</taxon>
        <taxon>Stenosarchaea group</taxon>
        <taxon>Halobacteria</taxon>
        <taxon>Halobacteriales</taxon>
        <taxon>Natronomonadaceae</taxon>
        <taxon>Haloglomus</taxon>
    </lineage>
</organism>
<evidence type="ECO:0000313" key="4">
    <source>
        <dbReference type="EMBL" id="TSD13694.1"/>
    </source>
</evidence>
<comment type="caution">
    <text evidence="4">The sequence shown here is derived from an EMBL/GenBank/DDBJ whole genome shotgun (WGS) entry which is preliminary data.</text>
</comment>
<protein>
    <recommendedName>
        <fullName evidence="2">UPF0146 protein DP107_11015</fullName>
    </recommendedName>
</protein>
<keyword evidence="5" id="KW-1185">Reference proteome</keyword>
<name>A0A554N8H5_9EURY</name>
<evidence type="ECO:0000256" key="2">
    <source>
        <dbReference type="HAMAP-Rule" id="MF_00341"/>
    </source>
</evidence>
<evidence type="ECO:0000256" key="3">
    <source>
        <dbReference type="SAM" id="MobiDB-lite"/>
    </source>
</evidence>
<dbReference type="InParanoid" id="A0A554N8H5"/>
<feature type="region of interest" description="Disordered" evidence="3">
    <location>
        <begin position="109"/>
        <end position="147"/>
    </location>
</feature>
<sequence length="147" mass="15565">MQGGLVDRLARHDRLVEVGVGNRFEVVRALAARGRTVTATDIHERPTPDGVRFVRDDVTDPEPAVYRDADAVYALNCPPELQRPAHDIARRVGVSFLFTTLGGDPAVVPATPTTLPDGRTLFDAADRSARSGRGGAAAGPAGRGESP</sequence>
<dbReference type="HAMAP" id="MF_00341">
    <property type="entry name" value="UPF0146"/>
    <property type="match status" value="1"/>
</dbReference>
<feature type="compositionally biased region" description="Low complexity" evidence="3">
    <location>
        <begin position="138"/>
        <end position="147"/>
    </location>
</feature>
<comment type="similarity">
    <text evidence="1 2">Belongs to the UPF0146 family.</text>
</comment>
<dbReference type="SUPFAM" id="SSF53335">
    <property type="entry name" value="S-adenosyl-L-methionine-dependent methyltransferases"/>
    <property type="match status" value="1"/>
</dbReference>
<dbReference type="AlphaFoldDB" id="A0A554N8H5"/>
<dbReference type="RefSeq" id="WP_144262217.1">
    <property type="nucleotide sequence ID" value="NZ_QMDX01000006.1"/>
</dbReference>
<dbReference type="InterPro" id="IPR005353">
    <property type="entry name" value="UPF0146"/>
</dbReference>